<reference evidence="2" key="1">
    <citation type="journal article" date="2019" name="Int. J. Syst. Evol. Microbiol.">
        <title>The Global Catalogue of Microorganisms (GCM) 10K type strain sequencing project: providing services to taxonomists for standard genome sequencing and annotation.</title>
        <authorList>
            <consortium name="The Broad Institute Genomics Platform"/>
            <consortium name="The Broad Institute Genome Sequencing Center for Infectious Disease"/>
            <person name="Wu L."/>
            <person name="Ma J."/>
        </authorList>
    </citation>
    <scope>NUCLEOTIDE SEQUENCE [LARGE SCALE GENOMIC DNA]</scope>
    <source>
        <strain evidence="2">JCM 17843</strain>
    </source>
</reference>
<protein>
    <submittedName>
        <fullName evidence="1">Uncharacterized protein</fullName>
    </submittedName>
</protein>
<name>A0ABQ2LDL3_9PROT</name>
<evidence type="ECO:0000313" key="1">
    <source>
        <dbReference type="EMBL" id="GGO12170.1"/>
    </source>
</evidence>
<sequence length="146" mass="17182">MFLCPKCNCQGYCEKLQVRLVSDRKLDNPEYLRDLREFTASLGISPDHWREWLIDAYRDFRGQIVENGAEVFLDTDELETPWIREWFRDFANKPVEGGVRPRLKRGVRNRVRVFATILSTKYPFEMSMLGLRPANDNRPPADQEAD</sequence>
<accession>A0ABQ2LDL3</accession>
<gene>
    <name evidence="1" type="ORF">GCM10007972_16790</name>
</gene>
<comment type="caution">
    <text evidence="1">The sequence shown here is derived from an EMBL/GenBank/DDBJ whole genome shotgun (WGS) entry which is preliminary data.</text>
</comment>
<proteinExistence type="predicted"/>
<dbReference type="Proteomes" id="UP000602381">
    <property type="component" value="Unassembled WGS sequence"/>
</dbReference>
<dbReference type="EMBL" id="BMOV01000005">
    <property type="protein sequence ID" value="GGO12170.1"/>
    <property type="molecule type" value="Genomic_DNA"/>
</dbReference>
<keyword evidence="2" id="KW-1185">Reference proteome</keyword>
<organism evidence="1 2">
    <name type="scientific">Iodidimonas muriae</name>
    <dbReference type="NCBI Taxonomy" id="261467"/>
    <lineage>
        <taxon>Bacteria</taxon>
        <taxon>Pseudomonadati</taxon>
        <taxon>Pseudomonadota</taxon>
        <taxon>Alphaproteobacteria</taxon>
        <taxon>Iodidimonadales</taxon>
        <taxon>Iodidimonadaceae</taxon>
        <taxon>Iodidimonas</taxon>
    </lineage>
</organism>
<evidence type="ECO:0000313" key="2">
    <source>
        <dbReference type="Proteomes" id="UP000602381"/>
    </source>
</evidence>
<dbReference type="RefSeq" id="WP_150005698.1">
    <property type="nucleotide sequence ID" value="NZ_BMOV01000005.1"/>
</dbReference>